<organism evidence="8 9">
    <name type="scientific">Corymbia citriodora subsp. variegata</name>
    <dbReference type="NCBI Taxonomy" id="360336"/>
    <lineage>
        <taxon>Eukaryota</taxon>
        <taxon>Viridiplantae</taxon>
        <taxon>Streptophyta</taxon>
        <taxon>Embryophyta</taxon>
        <taxon>Tracheophyta</taxon>
        <taxon>Spermatophyta</taxon>
        <taxon>Magnoliopsida</taxon>
        <taxon>eudicotyledons</taxon>
        <taxon>Gunneridae</taxon>
        <taxon>Pentapetalae</taxon>
        <taxon>rosids</taxon>
        <taxon>malvids</taxon>
        <taxon>Myrtales</taxon>
        <taxon>Myrtaceae</taxon>
        <taxon>Myrtoideae</taxon>
        <taxon>Eucalypteae</taxon>
        <taxon>Corymbia</taxon>
    </lineage>
</organism>
<dbReference type="PANTHER" id="PTHR12620">
    <property type="entry name" value="U2 SNRNP AUXILIARY FACTOR, SMALL SUBUNIT"/>
    <property type="match status" value="1"/>
</dbReference>
<evidence type="ECO:0000313" key="8">
    <source>
        <dbReference type="EMBL" id="KAF7846937.1"/>
    </source>
</evidence>
<feature type="compositionally biased region" description="Basic residues" evidence="6">
    <location>
        <begin position="290"/>
        <end position="300"/>
    </location>
</feature>
<feature type="compositionally biased region" description="Basic and acidic residues" evidence="6">
    <location>
        <begin position="129"/>
        <end position="170"/>
    </location>
</feature>
<feature type="region of interest" description="Disordered" evidence="6">
    <location>
        <begin position="98"/>
        <end position="328"/>
    </location>
</feature>
<evidence type="ECO:0000256" key="6">
    <source>
        <dbReference type="SAM" id="MobiDB-lite"/>
    </source>
</evidence>
<keyword evidence="3 5" id="KW-0863">Zinc-finger</keyword>
<reference evidence="8" key="1">
    <citation type="submission" date="2020-05" db="EMBL/GenBank/DDBJ databases">
        <title>WGS assembly of Corymbia citriodora subspecies variegata.</title>
        <authorList>
            <person name="Barry K."/>
            <person name="Hundley H."/>
            <person name="Shu S."/>
            <person name="Jenkins J."/>
            <person name="Grimwood J."/>
            <person name="Baten A."/>
        </authorList>
    </citation>
    <scope>NUCLEOTIDE SEQUENCE</scope>
    <source>
        <strain evidence="8">CV2-018</strain>
    </source>
</reference>
<dbReference type="GO" id="GO:0008270">
    <property type="term" value="F:zinc ion binding"/>
    <property type="evidence" value="ECO:0007669"/>
    <property type="project" value="UniProtKB-KW"/>
</dbReference>
<feature type="compositionally biased region" description="Basic and acidic residues" evidence="6">
    <location>
        <begin position="222"/>
        <end position="248"/>
    </location>
</feature>
<proteinExistence type="predicted"/>
<dbReference type="GO" id="GO:0089701">
    <property type="term" value="C:U2AF complex"/>
    <property type="evidence" value="ECO:0007669"/>
    <property type="project" value="InterPro"/>
</dbReference>
<dbReference type="OrthoDB" id="423462at2759"/>
<evidence type="ECO:0000256" key="1">
    <source>
        <dbReference type="ARBA" id="ARBA00022723"/>
    </source>
</evidence>
<feature type="compositionally biased region" description="Basic residues" evidence="6">
    <location>
        <begin position="249"/>
        <end position="260"/>
    </location>
</feature>
<feature type="compositionally biased region" description="Basic residues" evidence="6">
    <location>
        <begin position="171"/>
        <end position="183"/>
    </location>
</feature>
<dbReference type="InterPro" id="IPR012677">
    <property type="entry name" value="Nucleotide-bd_a/b_plait_sf"/>
</dbReference>
<evidence type="ECO:0000256" key="2">
    <source>
        <dbReference type="ARBA" id="ARBA00022737"/>
    </source>
</evidence>
<evidence type="ECO:0000256" key="5">
    <source>
        <dbReference type="PROSITE-ProRule" id="PRU00723"/>
    </source>
</evidence>
<comment type="caution">
    <text evidence="8">The sequence shown here is derived from an EMBL/GenBank/DDBJ whole genome shotgun (WGS) entry which is preliminary data.</text>
</comment>
<dbReference type="InterPro" id="IPR009145">
    <property type="entry name" value="U2AF_small"/>
</dbReference>
<feature type="domain" description="C3H1-type" evidence="7">
    <location>
        <begin position="30"/>
        <end position="60"/>
    </location>
</feature>
<dbReference type="AlphaFoldDB" id="A0A8T0CH91"/>
<name>A0A8T0CH91_CORYI</name>
<dbReference type="Proteomes" id="UP000806378">
    <property type="component" value="Unassembled WGS sequence"/>
</dbReference>
<dbReference type="EMBL" id="MU091523">
    <property type="protein sequence ID" value="KAF7846937.1"/>
    <property type="molecule type" value="Genomic_DNA"/>
</dbReference>
<protein>
    <recommendedName>
        <fullName evidence="7">C3H1-type domain-containing protein</fullName>
    </recommendedName>
</protein>
<feature type="compositionally biased region" description="Basic and acidic residues" evidence="6">
    <location>
        <begin position="261"/>
        <end position="277"/>
    </location>
</feature>
<evidence type="ECO:0000256" key="4">
    <source>
        <dbReference type="ARBA" id="ARBA00022833"/>
    </source>
</evidence>
<dbReference type="InterPro" id="IPR000571">
    <property type="entry name" value="Znf_CCCH"/>
</dbReference>
<keyword evidence="9" id="KW-1185">Reference proteome</keyword>
<keyword evidence="2" id="KW-0677">Repeat</keyword>
<dbReference type="PRINTS" id="PR01848">
    <property type="entry name" value="U2AUXFACTOR"/>
</dbReference>
<feature type="compositionally biased region" description="Basic and acidic residues" evidence="6">
    <location>
        <begin position="184"/>
        <end position="214"/>
    </location>
</feature>
<sequence length="328" mass="38969">MDSAVLAYNSINGRFFAGKQVKCEFVNVTRWRVAICGDYMKSRFKTCSHGTACNFIHCFRNPGGDYEWADWDKSPPKYWVSKMSALFGYSPEKYQEEEKIPVNAGRRRNSSKNISFDSKRGHTRRSRSREKDYLSSVRSEESHNEKNGIRNGTHQERDEEQMKYNDEKGKMNLKNRHRSHRRTPRDEDGHRLAVDTDKERWHGDVRKSSRHRNDSVSPDENGDIKRTRICVESDGSKSDMDEYEEARCARSRRYTKKHKTIEHVDRSEKTHDTDFPLHHSSRDRHDGYSKHRSSQRRKRSRSSDNDSMSYNNQDRWDPEKYRLEDSEW</sequence>
<dbReference type="GO" id="GO:0003723">
    <property type="term" value="F:RNA binding"/>
    <property type="evidence" value="ECO:0007669"/>
    <property type="project" value="InterPro"/>
</dbReference>
<evidence type="ECO:0000313" key="9">
    <source>
        <dbReference type="Proteomes" id="UP000806378"/>
    </source>
</evidence>
<gene>
    <name evidence="8" type="ORF">BT93_L3556</name>
</gene>
<keyword evidence="4 5" id="KW-0862">Zinc</keyword>
<evidence type="ECO:0000259" key="7">
    <source>
        <dbReference type="PROSITE" id="PS50103"/>
    </source>
</evidence>
<feature type="zinc finger region" description="C3H1-type" evidence="5">
    <location>
        <begin position="30"/>
        <end position="60"/>
    </location>
</feature>
<dbReference type="Gene3D" id="3.30.70.330">
    <property type="match status" value="1"/>
</dbReference>
<dbReference type="PROSITE" id="PS50103">
    <property type="entry name" value="ZF_C3H1"/>
    <property type="match status" value="1"/>
</dbReference>
<accession>A0A8T0CH91</accession>
<feature type="compositionally biased region" description="Basic and acidic residues" evidence="6">
    <location>
        <begin position="314"/>
        <end position="328"/>
    </location>
</feature>
<dbReference type="Gramene" id="rna-gnl|WGS:JABURB|Cocit.L3556.1">
    <property type="protein sequence ID" value="cds-KAF7846937.1"/>
    <property type="gene ID" value="gene-BT93_L3556"/>
</dbReference>
<keyword evidence="1 5" id="KW-0479">Metal-binding</keyword>
<evidence type="ECO:0000256" key="3">
    <source>
        <dbReference type="ARBA" id="ARBA00022771"/>
    </source>
</evidence>
<dbReference type="GO" id="GO:0000398">
    <property type="term" value="P:mRNA splicing, via spliceosome"/>
    <property type="evidence" value="ECO:0007669"/>
    <property type="project" value="InterPro"/>
</dbReference>